<name>F6D2T3_METPW</name>
<dbReference type="EMBL" id="CP002772">
    <property type="protein sequence ID" value="AEG18662.1"/>
    <property type="molecule type" value="Genomic_DNA"/>
</dbReference>
<feature type="coiled-coil region" evidence="1">
    <location>
        <begin position="31"/>
        <end position="76"/>
    </location>
</feature>
<dbReference type="AlphaFoldDB" id="F6D2T3"/>
<proteinExistence type="predicted"/>
<evidence type="ECO:0000313" key="2">
    <source>
        <dbReference type="EMBL" id="AEG18662.1"/>
    </source>
</evidence>
<evidence type="ECO:0000256" key="1">
    <source>
        <dbReference type="SAM" id="Coils"/>
    </source>
</evidence>
<gene>
    <name evidence="2" type="ordered locus">MSWAN_1651</name>
</gene>
<organism evidence="2 3">
    <name type="scientific">Methanobacterium paludis (strain DSM 25820 / JCM 18151 / SWAN1)</name>
    <dbReference type="NCBI Taxonomy" id="868131"/>
    <lineage>
        <taxon>Archaea</taxon>
        <taxon>Methanobacteriati</taxon>
        <taxon>Methanobacteriota</taxon>
        <taxon>Methanomada group</taxon>
        <taxon>Methanobacteria</taxon>
        <taxon>Methanobacteriales</taxon>
        <taxon>Methanobacteriaceae</taxon>
        <taxon>Methanobacterium</taxon>
    </lineage>
</organism>
<dbReference type="Proteomes" id="UP000009231">
    <property type="component" value="Chromosome"/>
</dbReference>
<accession>F6D2T3</accession>
<dbReference type="GeneID" id="10669160"/>
<dbReference type="KEGG" id="mew:MSWAN_1651"/>
<evidence type="ECO:0000313" key="3">
    <source>
        <dbReference type="Proteomes" id="UP000009231"/>
    </source>
</evidence>
<keyword evidence="1" id="KW-0175">Coiled coil</keyword>
<reference evidence="2 3" key="1">
    <citation type="journal article" date="2014" name="Int. J. Syst. Evol. Microbiol.">
        <title>Methanobacterium paludis sp. nov. and a novel strain of Methanobacterium lacus isolated from northern peatlands.</title>
        <authorList>
            <person name="Cadillo-Quiroz H."/>
            <person name="Brauer S.L."/>
            <person name="Goodson N."/>
            <person name="Yavitt J.B."/>
            <person name="Zinder S.H."/>
        </authorList>
    </citation>
    <scope>NUCLEOTIDE SEQUENCE [LARGE SCALE GENOMIC DNA]</scope>
    <source>
        <strain evidence="3">DSM 25820 / JCM 18151 / SWAN1</strain>
    </source>
</reference>
<keyword evidence="3" id="KW-1185">Reference proteome</keyword>
<sequence length="118" mass="13712">MSNIILPAVQDDLNIVLEEILKNEKPSKQSLDQLEYDLDQLKNKLENATVDEAHEISNSINLIERLLKTYRKAEEATSPIRIKRSTKRCLKNLEYPGKINEGYDDAINFLINFYESRD</sequence>
<dbReference type="STRING" id="868131.MSWAN_1651"/>
<dbReference type="HOGENOM" id="CLU_2079443_0_0_2"/>
<dbReference type="RefSeq" id="WP_013826161.1">
    <property type="nucleotide sequence ID" value="NC_015574.1"/>
</dbReference>
<protein>
    <submittedName>
        <fullName evidence="2">Uncharacterized protein</fullName>
    </submittedName>
</protein>